<protein>
    <submittedName>
        <fullName evidence="1">Uncharacterized protein</fullName>
    </submittedName>
</protein>
<organism evidence="1 2">
    <name type="scientific">Psychrobacter piechaudii</name>
    <dbReference type="NCBI Taxonomy" id="1945521"/>
    <lineage>
        <taxon>Bacteria</taxon>
        <taxon>Pseudomonadati</taxon>
        <taxon>Pseudomonadota</taxon>
        <taxon>Gammaproteobacteria</taxon>
        <taxon>Moraxellales</taxon>
        <taxon>Moraxellaceae</taxon>
        <taxon>Psychrobacter</taxon>
    </lineage>
</organism>
<evidence type="ECO:0000313" key="1">
    <source>
        <dbReference type="EMBL" id="SJM67869.1"/>
    </source>
</evidence>
<proteinExistence type="predicted"/>
<evidence type="ECO:0000313" key="2">
    <source>
        <dbReference type="Proteomes" id="UP000188357"/>
    </source>
</evidence>
<reference evidence="1 2" key="1">
    <citation type="submission" date="2017-02" db="EMBL/GenBank/DDBJ databases">
        <authorList>
            <person name="Peterson S.W."/>
        </authorList>
    </citation>
    <scope>NUCLEOTIDE SEQUENCE [LARGE SCALE GENOMIC DNA]</scope>
    <source>
        <strain evidence="1">Psychrobacter_piechaudii</strain>
    </source>
</reference>
<name>A0A1R4GI94_9GAMM</name>
<accession>A0A1R4GI94</accession>
<dbReference type="AlphaFoldDB" id="A0A1R4GI94"/>
<dbReference type="RefSeq" id="WP_077450377.1">
    <property type="nucleotide sequence ID" value="NZ_FUGE01000076.1"/>
</dbReference>
<dbReference type="OrthoDB" id="6655738at2"/>
<dbReference type="Proteomes" id="UP000188357">
    <property type="component" value="Unassembled WGS sequence"/>
</dbReference>
<gene>
    <name evidence="1" type="ORF">A1232T_00534</name>
</gene>
<sequence length="207" mass="23723">MRGAYELPEPKEDYLKLHASHIEAAAKLGNVKAARDYHQLLIFTSVNNIKVSQVTPNTAVINDITRFKAGLKGLMQDAKAFNPDTQSIYKYFDYSIDNARSNVSDYLKPVLNTKEAKQYPELVDDIQLFIIFNDYQGSFKTEYTKPNSIYKLITNLKDTQPEALERYYVLSKLTGDKESTNEIKAMINNQASLAHAESLYKQYVERF</sequence>
<keyword evidence="2" id="KW-1185">Reference proteome</keyword>
<dbReference type="EMBL" id="FUGE01000076">
    <property type="protein sequence ID" value="SJM67869.1"/>
    <property type="molecule type" value="Genomic_DNA"/>
</dbReference>